<evidence type="ECO:0000313" key="2">
    <source>
        <dbReference type="Proteomes" id="UP000480266"/>
    </source>
</evidence>
<dbReference type="AlphaFoldDB" id="A0A7C9RDE8"/>
<keyword evidence="2" id="KW-1185">Reference proteome</keyword>
<dbReference type="Proteomes" id="UP000480266">
    <property type="component" value="Unassembled WGS sequence"/>
</dbReference>
<proteinExistence type="predicted"/>
<evidence type="ECO:0000313" key="1">
    <source>
        <dbReference type="EMBL" id="NGX94060.1"/>
    </source>
</evidence>
<organism evidence="1 2">
    <name type="scientific">Candidatus Afipia apatlaquensis</name>
    <dbReference type="NCBI Taxonomy" id="2712852"/>
    <lineage>
        <taxon>Bacteria</taxon>
        <taxon>Pseudomonadati</taxon>
        <taxon>Pseudomonadota</taxon>
        <taxon>Alphaproteobacteria</taxon>
        <taxon>Hyphomicrobiales</taxon>
        <taxon>Nitrobacteraceae</taxon>
        <taxon>Afipia</taxon>
    </lineage>
</organism>
<comment type="caution">
    <text evidence="1">The sequence shown here is derived from an EMBL/GenBank/DDBJ whole genome shotgun (WGS) entry which is preliminary data.</text>
</comment>
<sequence length="85" mass="9471">MSWDQTFAAQIHLPNGAVATTLRDALGYIDELSETERKTSEWKNARDAIAQAADEVGSIWFARIAVVRAIQMNGLETEHARNELV</sequence>
<name>A0A7C9RDE8_9BRAD</name>
<dbReference type="EMBL" id="JAAMRR010000107">
    <property type="protein sequence ID" value="NGX94060.1"/>
    <property type="molecule type" value="Genomic_DNA"/>
</dbReference>
<protein>
    <submittedName>
        <fullName evidence="1">Uncharacterized protein</fullName>
    </submittedName>
</protein>
<reference evidence="1" key="1">
    <citation type="submission" date="2020-02" db="EMBL/GenBank/DDBJ databases">
        <title>Draft genome sequence of Candidatus Afipia apatlaquensis IBT-C3, a potential strain for decolorization of textile dyes.</title>
        <authorList>
            <person name="Sanchez-Reyes A."/>
            <person name="Breton-Deval L."/>
            <person name="Mangelson H."/>
            <person name="Sanchez-Flores A."/>
        </authorList>
    </citation>
    <scope>NUCLEOTIDE SEQUENCE [LARGE SCALE GENOMIC DNA]</scope>
    <source>
        <strain evidence="1">IBT-C3</strain>
    </source>
</reference>
<accession>A0A7C9RDE8</accession>
<gene>
    <name evidence="1" type="ORF">G4V63_02025</name>
</gene>